<dbReference type="Gene3D" id="3.20.20.140">
    <property type="entry name" value="Metal-dependent hydrolases"/>
    <property type="match status" value="1"/>
</dbReference>
<dbReference type="RefSeq" id="WP_119357553.1">
    <property type="nucleotide sequence ID" value="NZ_BJXM01000007.1"/>
</dbReference>
<dbReference type="Gene3D" id="3.10.310.70">
    <property type="match status" value="1"/>
</dbReference>
<evidence type="ECO:0000313" key="2">
    <source>
        <dbReference type="EMBL" id="RIH92003.1"/>
    </source>
</evidence>
<dbReference type="EMBL" id="QWLB01000027">
    <property type="protein sequence ID" value="RIH92003.1"/>
    <property type="molecule type" value="Genomic_DNA"/>
</dbReference>
<dbReference type="GO" id="GO:0016810">
    <property type="term" value="F:hydrolase activity, acting on carbon-nitrogen (but not peptide) bonds"/>
    <property type="evidence" value="ECO:0007669"/>
    <property type="project" value="InterPro"/>
</dbReference>
<feature type="domain" description="Amidohydrolase 3" evidence="1">
    <location>
        <begin position="65"/>
        <end position="502"/>
    </location>
</feature>
<dbReference type="EC" id="3.5.1.91" evidence="2"/>
<comment type="caution">
    <text evidence="2">The sequence shown here is derived from an EMBL/GenBank/DDBJ whole genome shotgun (WGS) entry which is preliminary data.</text>
</comment>
<evidence type="ECO:0000313" key="3">
    <source>
        <dbReference type="Proteomes" id="UP000266178"/>
    </source>
</evidence>
<dbReference type="InterPro" id="IPR011059">
    <property type="entry name" value="Metal-dep_hydrolase_composite"/>
</dbReference>
<proteinExistence type="predicted"/>
<dbReference type="OrthoDB" id="9767366at2"/>
<evidence type="ECO:0000259" key="1">
    <source>
        <dbReference type="Pfam" id="PF07969"/>
    </source>
</evidence>
<dbReference type="InterPro" id="IPR013108">
    <property type="entry name" value="Amidohydro_3"/>
</dbReference>
<keyword evidence="3" id="KW-1185">Reference proteome</keyword>
<reference evidence="2 3" key="1">
    <citation type="submission" date="2018-08" db="EMBL/GenBank/DDBJ databases">
        <title>Meiothermus granaticius genome AF-68 sequencing project.</title>
        <authorList>
            <person name="Da Costa M.S."/>
            <person name="Albuquerque L."/>
            <person name="Raposo P."/>
            <person name="Froufe H.J.C."/>
            <person name="Barroso C.S."/>
            <person name="Egas C."/>
        </authorList>
    </citation>
    <scope>NUCLEOTIDE SEQUENCE [LARGE SCALE GENOMIC DNA]</scope>
    <source>
        <strain evidence="2 3">AF-68</strain>
    </source>
</reference>
<sequence>MSSSTILYGGTLLTPLPTSLPPRGKEASRGLKPLEALLIKRGKILAAGDLEDVENLSEPGTKWLNLEGRTLLPGFNDAHVHVWKVGQLRTTLLDLRGVRSLEEIYRQVSERAATLKPGEWLWGRGWNEALLEEKSPPSKAALDAAAPRNPVLLTRTCAHIHAVNSQALQLSGITPHTQVPGGEIHYDQGLLYETAYGLVFRAMGEPTPAQYELWVRSGLEYLRSLGITSATDPAVDPPLYAAYRALDARGELPIRVNLLYIRRPDGGTETFPLPEKYVSERLRCTSVKFFADGGLSGATAAISQPYKTLQPPSYGILRFEEEELFELALEAHRAGFRIGTHAIGDRALDQVLKVYERLYADSSGPRHRIEHFGLAGPEHLTKARELGIIAVPQPVFLSELRVNYERYVPDEWFCRCFNLKAMFDAGLTVAFSSDGPVVRQVDPLIGLRAALKEPLCPGNQVSLEQALWAYTLGGAIAQGDEGNRGRLETGYWTDFVLLEGNLNEPESLSVSRTMVGGTPAP</sequence>
<dbReference type="Pfam" id="PF07969">
    <property type="entry name" value="Amidohydro_3"/>
    <property type="match status" value="1"/>
</dbReference>
<organism evidence="2 3">
    <name type="scientific">Meiothermus granaticius NBRC 107808</name>
    <dbReference type="NCBI Taxonomy" id="1227551"/>
    <lineage>
        <taxon>Bacteria</taxon>
        <taxon>Thermotogati</taxon>
        <taxon>Deinococcota</taxon>
        <taxon>Deinococci</taxon>
        <taxon>Thermales</taxon>
        <taxon>Thermaceae</taxon>
        <taxon>Meiothermus</taxon>
    </lineage>
</organism>
<dbReference type="PANTHER" id="PTHR22642:SF2">
    <property type="entry name" value="PROTEIN LONG AFTER FAR-RED 3"/>
    <property type="match status" value="1"/>
</dbReference>
<accession>A0A399F7C5</accession>
<dbReference type="CDD" id="cd01300">
    <property type="entry name" value="YtcJ_like"/>
    <property type="match status" value="1"/>
</dbReference>
<keyword evidence="2" id="KW-0378">Hydrolase</keyword>
<dbReference type="PANTHER" id="PTHR22642">
    <property type="entry name" value="IMIDAZOLONEPROPIONASE"/>
    <property type="match status" value="1"/>
</dbReference>
<dbReference type="SUPFAM" id="SSF51556">
    <property type="entry name" value="Metallo-dependent hydrolases"/>
    <property type="match status" value="1"/>
</dbReference>
<dbReference type="SUPFAM" id="SSF51338">
    <property type="entry name" value="Composite domain of metallo-dependent hydrolases"/>
    <property type="match status" value="1"/>
</dbReference>
<dbReference type="Gene3D" id="2.30.40.10">
    <property type="entry name" value="Urease, subunit C, domain 1"/>
    <property type="match status" value="1"/>
</dbReference>
<gene>
    <name evidence="2" type="primary">nfdA_2</name>
    <name evidence="2" type="ORF">Mgrana_02076</name>
</gene>
<name>A0A399F7C5_9DEIN</name>
<dbReference type="Proteomes" id="UP000266178">
    <property type="component" value="Unassembled WGS sequence"/>
</dbReference>
<dbReference type="InterPro" id="IPR032466">
    <property type="entry name" value="Metal_Hydrolase"/>
</dbReference>
<dbReference type="AlphaFoldDB" id="A0A399F7C5"/>
<dbReference type="InterPro" id="IPR033932">
    <property type="entry name" value="YtcJ-like"/>
</dbReference>
<protein>
    <submittedName>
        <fullName evidence="2">N-substituted formamide deformylase</fullName>
        <ecNumber evidence="2">3.5.1.91</ecNumber>
    </submittedName>
</protein>